<feature type="region of interest" description="Disordered" evidence="1">
    <location>
        <begin position="478"/>
        <end position="502"/>
    </location>
</feature>
<dbReference type="EnsemblMetazoa" id="XM_019999668.1">
    <property type="protein sequence ID" value="XP_019855227.1"/>
    <property type="gene ID" value="LOC100635113"/>
</dbReference>
<feature type="region of interest" description="Disordered" evidence="1">
    <location>
        <begin position="520"/>
        <end position="594"/>
    </location>
</feature>
<dbReference type="GeneID" id="100635113"/>
<feature type="compositionally biased region" description="Basic and acidic residues" evidence="1">
    <location>
        <begin position="550"/>
        <end position="560"/>
    </location>
</feature>
<evidence type="ECO:0000259" key="3">
    <source>
        <dbReference type="PROSITE" id="PS50200"/>
    </source>
</evidence>
<reference evidence="4" key="2">
    <citation type="submission" date="2024-06" db="UniProtKB">
        <authorList>
            <consortium name="EnsemblMetazoa"/>
        </authorList>
    </citation>
    <scope>IDENTIFICATION</scope>
</reference>
<feature type="compositionally biased region" description="Polar residues" evidence="1">
    <location>
        <begin position="480"/>
        <end position="502"/>
    </location>
</feature>
<feature type="compositionally biased region" description="Low complexity" evidence="1">
    <location>
        <begin position="969"/>
        <end position="984"/>
    </location>
</feature>
<dbReference type="SMART" id="SM00233">
    <property type="entry name" value="PH"/>
    <property type="match status" value="1"/>
</dbReference>
<feature type="compositionally biased region" description="Polar residues" evidence="1">
    <location>
        <begin position="520"/>
        <end position="539"/>
    </location>
</feature>
<feature type="compositionally biased region" description="Polar residues" evidence="1">
    <location>
        <begin position="374"/>
        <end position="386"/>
    </location>
</feature>
<evidence type="ECO:0000256" key="1">
    <source>
        <dbReference type="SAM" id="MobiDB-lite"/>
    </source>
</evidence>
<feature type="compositionally biased region" description="Pro residues" evidence="1">
    <location>
        <begin position="107"/>
        <end position="132"/>
    </location>
</feature>
<feature type="compositionally biased region" description="Polar residues" evidence="1">
    <location>
        <begin position="561"/>
        <end position="586"/>
    </location>
</feature>
<dbReference type="Pfam" id="PF00169">
    <property type="entry name" value="PH"/>
    <property type="match status" value="1"/>
</dbReference>
<dbReference type="Proteomes" id="UP000007879">
    <property type="component" value="Unassembled WGS sequence"/>
</dbReference>
<dbReference type="GO" id="GO:0007165">
    <property type="term" value="P:signal transduction"/>
    <property type="evidence" value="ECO:0007669"/>
    <property type="project" value="InterPro"/>
</dbReference>
<dbReference type="PROSITE" id="PS50003">
    <property type="entry name" value="PH_DOMAIN"/>
    <property type="match status" value="1"/>
</dbReference>
<dbReference type="Gene3D" id="3.10.20.90">
    <property type="entry name" value="Phosphatidylinositol 3-kinase Catalytic Subunit, Chain A, domain 1"/>
    <property type="match status" value="1"/>
</dbReference>
<reference evidence="5" key="1">
    <citation type="journal article" date="2010" name="Nature">
        <title>The Amphimedon queenslandica genome and the evolution of animal complexity.</title>
        <authorList>
            <person name="Srivastava M."/>
            <person name="Simakov O."/>
            <person name="Chapman J."/>
            <person name="Fahey B."/>
            <person name="Gauthier M.E."/>
            <person name="Mitros T."/>
            <person name="Richards G.S."/>
            <person name="Conaco C."/>
            <person name="Dacre M."/>
            <person name="Hellsten U."/>
            <person name="Larroux C."/>
            <person name="Putnam N.H."/>
            <person name="Stanke M."/>
            <person name="Adamska M."/>
            <person name="Darling A."/>
            <person name="Degnan S.M."/>
            <person name="Oakley T.H."/>
            <person name="Plachetzki D.C."/>
            <person name="Zhai Y."/>
            <person name="Adamski M."/>
            <person name="Calcino A."/>
            <person name="Cummins S.F."/>
            <person name="Goodstein D.M."/>
            <person name="Harris C."/>
            <person name="Jackson D.J."/>
            <person name="Leys S.P."/>
            <person name="Shu S."/>
            <person name="Woodcroft B.J."/>
            <person name="Vervoort M."/>
            <person name="Kosik K.S."/>
            <person name="Manning G."/>
            <person name="Degnan B.M."/>
            <person name="Rokhsar D.S."/>
        </authorList>
    </citation>
    <scope>NUCLEOTIDE SEQUENCE [LARGE SCALE GENOMIC DNA]</scope>
</reference>
<dbReference type="InterPro" id="IPR001849">
    <property type="entry name" value="PH_domain"/>
</dbReference>
<feature type="compositionally biased region" description="Polar residues" evidence="1">
    <location>
        <begin position="1098"/>
        <end position="1118"/>
    </location>
</feature>
<feature type="compositionally biased region" description="Low complexity" evidence="1">
    <location>
        <begin position="247"/>
        <end position="259"/>
    </location>
</feature>
<feature type="compositionally biased region" description="Pro residues" evidence="1">
    <location>
        <begin position="88"/>
        <end position="97"/>
    </location>
</feature>
<feature type="compositionally biased region" description="Polar residues" evidence="1">
    <location>
        <begin position="61"/>
        <end position="74"/>
    </location>
</feature>
<dbReference type="InterPro" id="IPR011993">
    <property type="entry name" value="PH-like_dom_sf"/>
</dbReference>
<feature type="region of interest" description="Disordered" evidence="1">
    <location>
        <begin position="1"/>
        <end position="298"/>
    </location>
</feature>
<evidence type="ECO:0000259" key="2">
    <source>
        <dbReference type="PROSITE" id="PS50003"/>
    </source>
</evidence>
<feature type="domain" description="PH" evidence="2">
    <location>
        <begin position="794"/>
        <end position="904"/>
    </location>
</feature>
<feature type="compositionally biased region" description="Pro residues" evidence="1">
    <location>
        <begin position="203"/>
        <end position="223"/>
    </location>
</feature>
<feature type="region of interest" description="Disordered" evidence="1">
    <location>
        <begin position="316"/>
        <end position="438"/>
    </location>
</feature>
<dbReference type="InterPro" id="IPR000159">
    <property type="entry name" value="RA_dom"/>
</dbReference>
<dbReference type="RefSeq" id="XP_019855227.1">
    <property type="nucleotide sequence ID" value="XM_019999668.1"/>
</dbReference>
<dbReference type="PANTHER" id="PTHR11243">
    <property type="entry name" value="GROWTH FACTOR RECEPTOR-BOUND PROTEIN"/>
    <property type="match status" value="1"/>
</dbReference>
<dbReference type="Gene3D" id="2.30.29.30">
    <property type="entry name" value="Pleckstrin-homology domain (PH domain)/Phosphotyrosine-binding domain (PTB)"/>
    <property type="match status" value="1"/>
</dbReference>
<feature type="compositionally biased region" description="Polar residues" evidence="1">
    <location>
        <begin position="1056"/>
        <end position="1073"/>
    </location>
</feature>
<dbReference type="CDD" id="cd17112">
    <property type="entry name" value="RA_MRL_like"/>
    <property type="match status" value="1"/>
</dbReference>
<dbReference type="InterPro" id="IPR039665">
    <property type="entry name" value="PH_APBB1IP"/>
</dbReference>
<dbReference type="InterPro" id="IPR039664">
    <property type="entry name" value="GRB/APBB1IP"/>
</dbReference>
<dbReference type="KEGG" id="aqu:100635113"/>
<dbReference type="SUPFAM" id="SSF54236">
    <property type="entry name" value="Ubiquitin-like"/>
    <property type="match status" value="1"/>
</dbReference>
<keyword evidence="5" id="KW-1185">Reference proteome</keyword>
<dbReference type="InterPro" id="IPR029071">
    <property type="entry name" value="Ubiquitin-like_domsf"/>
</dbReference>
<name>A0AAN0JEN9_AMPQE</name>
<dbReference type="SUPFAM" id="SSF50729">
    <property type="entry name" value="PH domain-like"/>
    <property type="match status" value="1"/>
</dbReference>
<protein>
    <recommendedName>
        <fullName evidence="6">Ras-associating domain-containing protein</fullName>
    </recommendedName>
</protein>
<evidence type="ECO:0008006" key="6">
    <source>
        <dbReference type="Google" id="ProtNLM"/>
    </source>
</evidence>
<feature type="domain" description="Ras-associating" evidence="3">
    <location>
        <begin position="659"/>
        <end position="745"/>
    </location>
</feature>
<accession>A0AAN0JEN9</accession>
<dbReference type="AlphaFoldDB" id="A0AAN0JEN9"/>
<feature type="region of interest" description="Disordered" evidence="1">
    <location>
        <begin position="940"/>
        <end position="996"/>
    </location>
</feature>
<feature type="compositionally biased region" description="Basic and acidic residues" evidence="1">
    <location>
        <begin position="134"/>
        <end position="154"/>
    </location>
</feature>
<organism evidence="4 5">
    <name type="scientific">Amphimedon queenslandica</name>
    <name type="common">Sponge</name>
    <dbReference type="NCBI Taxonomy" id="400682"/>
    <lineage>
        <taxon>Eukaryota</taxon>
        <taxon>Metazoa</taxon>
        <taxon>Porifera</taxon>
        <taxon>Demospongiae</taxon>
        <taxon>Heteroscleromorpha</taxon>
        <taxon>Haplosclerida</taxon>
        <taxon>Niphatidae</taxon>
        <taxon>Amphimedon</taxon>
    </lineage>
</organism>
<feature type="compositionally biased region" description="Basic and acidic residues" evidence="1">
    <location>
        <begin position="940"/>
        <end position="952"/>
    </location>
</feature>
<dbReference type="CDD" id="cd01259">
    <property type="entry name" value="PH_APBB1IP"/>
    <property type="match status" value="1"/>
</dbReference>
<feature type="region of interest" description="Disordered" evidence="1">
    <location>
        <begin position="1056"/>
        <end position="1077"/>
    </location>
</feature>
<feature type="compositionally biased region" description="Pro residues" evidence="1">
    <location>
        <begin position="328"/>
        <end position="359"/>
    </location>
</feature>
<evidence type="ECO:0000313" key="4">
    <source>
        <dbReference type="EnsemblMetazoa" id="XP_019855227.1"/>
    </source>
</evidence>
<dbReference type="PANTHER" id="PTHR11243:SF23">
    <property type="entry name" value="LD06925P"/>
    <property type="match status" value="1"/>
</dbReference>
<dbReference type="SMART" id="SM00314">
    <property type="entry name" value="RA"/>
    <property type="match status" value="1"/>
</dbReference>
<feature type="compositionally biased region" description="Acidic residues" evidence="1">
    <location>
        <begin position="269"/>
        <end position="278"/>
    </location>
</feature>
<feature type="region of interest" description="Disordered" evidence="1">
    <location>
        <begin position="1090"/>
        <end position="1118"/>
    </location>
</feature>
<feature type="compositionally biased region" description="Low complexity" evidence="1">
    <location>
        <begin position="175"/>
        <end position="191"/>
    </location>
</feature>
<feature type="compositionally biased region" description="Pro residues" evidence="1">
    <location>
        <begin position="35"/>
        <end position="55"/>
    </location>
</feature>
<dbReference type="Pfam" id="PF21989">
    <property type="entry name" value="RA_2"/>
    <property type="match status" value="1"/>
</dbReference>
<proteinExistence type="predicted"/>
<dbReference type="PROSITE" id="PS50200">
    <property type="entry name" value="RA"/>
    <property type="match status" value="1"/>
</dbReference>
<feature type="compositionally biased region" description="Polar residues" evidence="1">
    <location>
        <begin position="163"/>
        <end position="174"/>
    </location>
</feature>
<evidence type="ECO:0000313" key="5">
    <source>
        <dbReference type="Proteomes" id="UP000007879"/>
    </source>
</evidence>
<sequence>MPNKENKAPVVKKAPPAPPKRTSSRKSRSSELYSEPPPPPPPFPQDVKKAPPPVPVRSESTHLSSPTKRQSATISLGYDPNLTNVTAHPPPPPPPPLVQRRSQSSLSPPPPLSLITQPPPPPPPIVTAPAPPNGHKDYDIPLTKQEREERDRTVQDPLYDELQFNNDQQGSRPQSLISVSSTLSSSISSSRGSRKDEVEYDVPRPPNSTLPAPPPPPPLPPPRTSKEEPSPPSGGALTSGLMNTNASSYSSLTISSNSSADNLGVWDDLNYDDDEDESSGTNIENPVPGLTDPNSVLNEDDEVLLDNWIKELESGVQRMSGLLSTSESPPPPPPLPPPPPRSQSNVPPPPPPPIKPPSPKVETPPIKTPVNEAPPTSFNAQPTSPKIGSPPKIELSPPPQDPGLRMKSLSPPESDPSASPVKRRTTLSEKKLMNQDKYSSWRVSMSALAGAEDSDLDDILADLCKLEEDTKALQLAAADISSTSNDSSTVKKPAQSTKEGTVSSDEFVKIMMTLQNSSQLVADPSKTLSAKAQTDSSTAIAKRSLSPASSEHDVSSKEEASNSSDIFSLHRSSSISGGTVSGNTMRRGTMSRRSAKNVYMNTTIIEPPSPTHVALKKELDDFADKLVIDESLTTEEQAAKLKSEKIKKAMMRLKEASMQKIVIKAHNIDGSVKTVAITEGMTARDVCFLLAEKNHQDLGPNWTIVERIPDLYLERTLEDHEVVIDAVSHWPRDHNNHVLFKNNPEKYYLIKRPQLLMPSKHVYSSLNPARNRGSFTEDQKRQIILKEIFEQNIMPPIEGELYIREGKKSTWRKHMFALRASGLYYSKNGKSMASRDLVRIIEWKDVECYYGNQYKKFYKAPGHYCFSLMPYGPISKVEKKIIHVCVPTKHDLNCWVTGIKLAKHGSQLKQNYEDTKAELPWLQLEDDNLDQLLISAGGTKRESYSPRSRDASSAEAGLKASDDVSSLDVSGNRSVSGSVRGKSSQENDLSSGSLGGASHIISGPVIGASVRGGRRNQSSNALASAFKDAWKQGNLASEMKQEETWPIFQANQKASNNFTKDSSNSLQPGTASGESERMFEEMSGMVTLKRKGKEKGDQNQFGRITDNDNTVSINNMLQ</sequence>